<comment type="caution">
    <text evidence="2">The sequence shown here is derived from an EMBL/GenBank/DDBJ whole genome shotgun (WGS) entry which is preliminary data.</text>
</comment>
<dbReference type="RefSeq" id="WP_003857151.1">
    <property type="nucleotide sequence ID" value="NZ_CP068290.1"/>
</dbReference>
<evidence type="ECO:0000313" key="2">
    <source>
        <dbReference type="EMBL" id="OKX79444.1"/>
    </source>
</evidence>
<evidence type="ECO:0000313" key="3">
    <source>
        <dbReference type="Proteomes" id="UP000186091"/>
    </source>
</evidence>
<keyword evidence="1" id="KW-1133">Transmembrane helix</keyword>
<gene>
    <name evidence="2" type="ORF">AUP69_10195</name>
</gene>
<reference evidence="2 3" key="1">
    <citation type="submission" date="2015-12" db="EMBL/GenBank/DDBJ databases">
        <title>Genome sequence of Corynebacterium AS 1.542.</title>
        <authorList>
            <person name="Yang J."/>
            <person name="Yang S."/>
        </authorList>
    </citation>
    <scope>NUCLEOTIDE SEQUENCE [LARGE SCALE GENOMIC DNA]</scope>
    <source>
        <strain evidence="2 3">AS 1.542</strain>
    </source>
</reference>
<keyword evidence="1" id="KW-0472">Membrane</keyword>
<evidence type="ECO:0008006" key="4">
    <source>
        <dbReference type="Google" id="ProtNLM"/>
    </source>
</evidence>
<accession>A0AB36I619</accession>
<feature type="transmembrane region" description="Helical" evidence="1">
    <location>
        <begin position="53"/>
        <end position="71"/>
    </location>
</feature>
<dbReference type="Proteomes" id="UP000186091">
    <property type="component" value="Unassembled WGS sequence"/>
</dbReference>
<dbReference type="EMBL" id="LOQT01000023">
    <property type="protein sequence ID" value="OKX79444.1"/>
    <property type="molecule type" value="Genomic_DNA"/>
</dbReference>
<organism evidence="2 3">
    <name type="scientific">Corynebacterium glutamicum</name>
    <name type="common">Brevibacterium saccharolyticum</name>
    <dbReference type="NCBI Taxonomy" id="1718"/>
    <lineage>
        <taxon>Bacteria</taxon>
        <taxon>Bacillati</taxon>
        <taxon>Actinomycetota</taxon>
        <taxon>Actinomycetes</taxon>
        <taxon>Mycobacteriales</taxon>
        <taxon>Corynebacteriaceae</taxon>
        <taxon>Corynebacterium</taxon>
    </lineage>
</organism>
<name>A0AB36I619_CORGT</name>
<feature type="transmembrane region" description="Helical" evidence="1">
    <location>
        <begin position="20"/>
        <end position="41"/>
    </location>
</feature>
<evidence type="ECO:0000256" key="1">
    <source>
        <dbReference type="SAM" id="Phobius"/>
    </source>
</evidence>
<proteinExistence type="predicted"/>
<keyword evidence="1" id="KW-0812">Transmembrane</keyword>
<sequence>MSFVSNENRGTETSRVKKYFGGSGIIVLLIAAIVIMVSLVIDATTEIDSPRYVAIGAAIFFVVSTIVRAIAAGRKDN</sequence>
<dbReference type="AlphaFoldDB" id="A0AB36I619"/>
<protein>
    <recommendedName>
        <fullName evidence="4">Protein-disulfide reductase</fullName>
    </recommendedName>
</protein>